<dbReference type="PANTHER" id="PTHR37301">
    <property type="entry name" value="DNA-BINDING PROTEIN-RELATED"/>
    <property type="match status" value="1"/>
</dbReference>
<reference evidence="4 5" key="1">
    <citation type="submission" date="2017-11" db="EMBL/GenBank/DDBJ databases">
        <authorList>
            <person name="Han C.G."/>
        </authorList>
    </citation>
    <scope>NUCLEOTIDE SEQUENCE [LARGE SCALE GENOMIC DNA]</scope>
    <source>
        <strain evidence="2 4">A11</strain>
        <strain evidence="3 5">A2</strain>
    </source>
</reference>
<reference evidence="4 5" key="2">
    <citation type="submission" date="2018-01" db="EMBL/GenBank/DDBJ databases">
        <title>Genomic study of Klebsiella pneumoniae.</title>
        <authorList>
            <person name="Yang Y."/>
            <person name="Bicalho R."/>
        </authorList>
    </citation>
    <scope>NUCLEOTIDE SEQUENCE [LARGE SCALE GENOMIC DNA]</scope>
    <source>
        <strain evidence="2 4">A11</strain>
        <strain evidence="3 5">A2</strain>
    </source>
</reference>
<dbReference type="InterPro" id="IPR001387">
    <property type="entry name" value="Cro/C1-type_HTH"/>
</dbReference>
<dbReference type="PANTHER" id="PTHR37301:SF1">
    <property type="entry name" value="DNA-BINDING PROTEIN"/>
    <property type="match status" value="1"/>
</dbReference>
<evidence type="ECO:0000313" key="3">
    <source>
        <dbReference type="EMBL" id="PLM59704.1"/>
    </source>
</evidence>
<organism evidence="2 4">
    <name type="scientific">Klebsiella michiganensis</name>
    <dbReference type="NCBI Taxonomy" id="1134687"/>
    <lineage>
        <taxon>Bacteria</taxon>
        <taxon>Pseudomonadati</taxon>
        <taxon>Pseudomonadota</taxon>
        <taxon>Gammaproteobacteria</taxon>
        <taxon>Enterobacterales</taxon>
        <taxon>Enterobacteriaceae</taxon>
        <taxon>Klebsiella/Raoultella group</taxon>
        <taxon>Klebsiella</taxon>
    </lineage>
</organism>
<proteinExistence type="predicted"/>
<evidence type="ECO:0000313" key="2">
    <source>
        <dbReference type="EMBL" id="PLL23336.1"/>
    </source>
</evidence>
<feature type="domain" description="HTH cro/C1-type" evidence="1">
    <location>
        <begin position="14"/>
        <end position="41"/>
    </location>
</feature>
<dbReference type="RefSeq" id="WP_032694962.1">
    <property type="nucleotide sequence ID" value="NZ_ABVZTX020000014.1"/>
</dbReference>
<accession>A0A1Q8Z3G3</accession>
<name>A0A1Q8Z3G3_9ENTR</name>
<evidence type="ECO:0000313" key="4">
    <source>
        <dbReference type="Proteomes" id="UP000234505"/>
    </source>
</evidence>
<gene>
    <name evidence="3" type="ORF">CWM85_17895</name>
    <name evidence="2" type="ORF">CWN50_28340</name>
</gene>
<protein>
    <recommendedName>
        <fullName evidence="1">HTH cro/C1-type domain-containing protein</fullName>
    </recommendedName>
</protein>
<dbReference type="EMBL" id="PIDS01001401">
    <property type="protein sequence ID" value="PLL23336.1"/>
    <property type="molecule type" value="Genomic_DNA"/>
</dbReference>
<dbReference type="Pfam" id="PF13443">
    <property type="entry name" value="HTH_26"/>
    <property type="match status" value="1"/>
</dbReference>
<dbReference type="AlphaFoldDB" id="A0A1Q8Z3G3"/>
<dbReference type="Proteomes" id="UP000234505">
    <property type="component" value="Unassembled WGS sequence"/>
</dbReference>
<evidence type="ECO:0000313" key="5">
    <source>
        <dbReference type="Proteomes" id="UP000234661"/>
    </source>
</evidence>
<comment type="caution">
    <text evidence="2">The sequence shown here is derived from an EMBL/GenBank/DDBJ whole genome shotgun (WGS) entry which is preliminary data.</text>
</comment>
<evidence type="ECO:0000259" key="1">
    <source>
        <dbReference type="Pfam" id="PF13443"/>
    </source>
</evidence>
<dbReference type="Proteomes" id="UP000234661">
    <property type="component" value="Unassembled WGS sequence"/>
</dbReference>
<sequence length="41" mass="4681">MQHPYASDDFRVQKGIRFDTLAKICQALECQPGDILAWEAD</sequence>
<dbReference type="EMBL" id="PIET01000555">
    <property type="protein sequence ID" value="PLM59704.1"/>
    <property type="molecule type" value="Genomic_DNA"/>
</dbReference>